<feature type="domain" description="Peptidase M24 C-terminal" evidence="6">
    <location>
        <begin position="526"/>
        <end position="586"/>
    </location>
</feature>
<name>A0ABT4VGW5_9HELI</name>
<dbReference type="Pfam" id="PF16189">
    <property type="entry name" value="Creatinase_N_2"/>
    <property type="match status" value="1"/>
</dbReference>
<protein>
    <submittedName>
        <fullName evidence="7">Aminopeptidase P family protein</fullName>
    </submittedName>
</protein>
<keyword evidence="8" id="KW-1185">Reference proteome</keyword>
<keyword evidence="7" id="KW-0031">Aminopeptidase</keyword>
<evidence type="ECO:0000313" key="8">
    <source>
        <dbReference type="Proteomes" id="UP001210261"/>
    </source>
</evidence>
<dbReference type="Pfam" id="PF16188">
    <property type="entry name" value="Peptidase_M24_C"/>
    <property type="match status" value="1"/>
</dbReference>
<dbReference type="EMBL" id="JAQHXR010000003">
    <property type="protein sequence ID" value="MDA3969281.1"/>
    <property type="molecule type" value="Genomic_DNA"/>
</dbReference>
<evidence type="ECO:0000259" key="5">
    <source>
        <dbReference type="Pfam" id="PF01321"/>
    </source>
</evidence>
<dbReference type="Pfam" id="PF00557">
    <property type="entry name" value="Peptidase_M24"/>
    <property type="match status" value="1"/>
</dbReference>
<dbReference type="SUPFAM" id="SSF55920">
    <property type="entry name" value="Creatinase/aminopeptidase"/>
    <property type="match status" value="1"/>
</dbReference>
<dbReference type="InterPro" id="IPR050422">
    <property type="entry name" value="X-Pro_aminopeptidase_P"/>
</dbReference>
<dbReference type="PANTHER" id="PTHR43763">
    <property type="entry name" value="XAA-PRO AMINOPEPTIDASE 1"/>
    <property type="match status" value="1"/>
</dbReference>
<evidence type="ECO:0000256" key="3">
    <source>
        <dbReference type="ARBA" id="ARBA00022801"/>
    </source>
</evidence>
<dbReference type="PANTHER" id="PTHR43763:SF6">
    <property type="entry name" value="XAA-PRO AMINOPEPTIDASE 1"/>
    <property type="match status" value="1"/>
</dbReference>
<comment type="similarity">
    <text evidence="1">Belongs to the peptidase M24B family.</text>
</comment>
<feature type="domain" description="Peptidase M24" evidence="4">
    <location>
        <begin position="305"/>
        <end position="518"/>
    </location>
</feature>
<dbReference type="Pfam" id="PF01321">
    <property type="entry name" value="Creatinase_N"/>
    <property type="match status" value="1"/>
</dbReference>
<evidence type="ECO:0000259" key="6">
    <source>
        <dbReference type="Pfam" id="PF16188"/>
    </source>
</evidence>
<dbReference type="GO" id="GO:0004177">
    <property type="term" value="F:aminopeptidase activity"/>
    <property type="evidence" value="ECO:0007669"/>
    <property type="project" value="UniProtKB-KW"/>
</dbReference>
<sequence length="586" mass="67327">MNPKQRIQKLQSLLKQTNIDAYLVLTSDPHLSEYIPQHWQEREYLSGFSGSAGVLIVMQENAFLFTDGRYFLQAENELQGSDIKLQKIINNKDSYLNWILENLKPDSIIATNGEVLPSSLESALRLKLLTKNITLKTDMNLISKIWENRPPLPQNIIYEHNSKYCYKTSKKLTLIRKEMQKLNATHHLISSLDDIAWIMNLRGSDISYNPLFLSYLLLSQTEITLFINNEKLMPKIKSKLEKDNVKIKPYDEIFYTLDNLNGNMLLDPSKTTSKTINHLTKCKIIESKNPSSLLKARKTKLEIKHIKDAMISDGIALCEFFAWLITSLKKEKITELTIDEKLQYFRSQNELYITDSFSTIAGFNENGALPHYKATKQHNSTISRNGLLLIDSGGQYQNGTTDITRVIPIGKITKKQKIDYTLVLKANIALSMAVFPKDISLSMLDSIARMPLWKEHLDYMHGTGHGVGYFLNVHEGPQSISYYSYNQHAQAKEGMLTSIEPGIYKEGKYGIRLENLVLNKYSKDKNFLCFEVLSLCPFEPSCIVKSMLSDEEKKWLNDYHKLVYKKLSKHLSKNALKWLKTRCKAI</sequence>
<keyword evidence="2" id="KW-0479">Metal-binding</keyword>
<dbReference type="Proteomes" id="UP001210261">
    <property type="component" value="Unassembled WGS sequence"/>
</dbReference>
<evidence type="ECO:0000259" key="4">
    <source>
        <dbReference type="Pfam" id="PF00557"/>
    </source>
</evidence>
<organism evidence="7 8">
    <name type="scientific">Helicobacter ibis</name>
    <dbReference type="NCBI Taxonomy" id="2962633"/>
    <lineage>
        <taxon>Bacteria</taxon>
        <taxon>Pseudomonadati</taxon>
        <taxon>Campylobacterota</taxon>
        <taxon>Epsilonproteobacteria</taxon>
        <taxon>Campylobacterales</taxon>
        <taxon>Helicobacteraceae</taxon>
        <taxon>Helicobacter</taxon>
    </lineage>
</organism>
<dbReference type="Gene3D" id="3.40.350.10">
    <property type="entry name" value="Creatinase/prolidase N-terminal domain"/>
    <property type="match status" value="2"/>
</dbReference>
<gene>
    <name evidence="7" type="ORF">PF021_06270</name>
</gene>
<dbReference type="InterPro" id="IPR000994">
    <property type="entry name" value="Pept_M24"/>
</dbReference>
<dbReference type="InterPro" id="IPR033740">
    <property type="entry name" value="Pept_M24B"/>
</dbReference>
<dbReference type="InterPro" id="IPR029149">
    <property type="entry name" value="Creatin/AminoP/Spt16_N"/>
</dbReference>
<accession>A0ABT4VGW5</accession>
<dbReference type="SUPFAM" id="SSF53092">
    <property type="entry name" value="Creatinase/prolidase N-terminal domain"/>
    <property type="match status" value="1"/>
</dbReference>
<dbReference type="InterPro" id="IPR000587">
    <property type="entry name" value="Creatinase_N"/>
</dbReference>
<keyword evidence="7" id="KW-0645">Protease</keyword>
<proteinExistence type="inferred from homology"/>
<dbReference type="InterPro" id="IPR036005">
    <property type="entry name" value="Creatinase/aminopeptidase-like"/>
</dbReference>
<dbReference type="CDD" id="cd01085">
    <property type="entry name" value="APP"/>
    <property type="match status" value="1"/>
</dbReference>
<dbReference type="InterPro" id="IPR032416">
    <property type="entry name" value="Peptidase_M24_C"/>
</dbReference>
<evidence type="ECO:0000256" key="1">
    <source>
        <dbReference type="ARBA" id="ARBA00008766"/>
    </source>
</evidence>
<dbReference type="RefSeq" id="WP_271021620.1">
    <property type="nucleotide sequence ID" value="NZ_JAQHXR010000003.1"/>
</dbReference>
<reference evidence="7 8" key="1">
    <citation type="submission" date="2023-01" db="EMBL/GenBank/DDBJ databases">
        <title>Description of Helicobacter ibis sp. nov. isolated from faecal droppings of black-faced ibis (Theristicus melanopis).</title>
        <authorList>
            <person name="Lopez-Cantillo M."/>
            <person name="Vidal-Veuthey B."/>
            <person name="Mella A."/>
            <person name="De La Haba R."/>
            <person name="Collado L."/>
        </authorList>
    </citation>
    <scope>NUCLEOTIDE SEQUENCE [LARGE SCALE GENOMIC DNA]</scope>
    <source>
        <strain evidence="7 8">A82</strain>
    </source>
</reference>
<comment type="caution">
    <text evidence="7">The sequence shown here is derived from an EMBL/GenBank/DDBJ whole genome shotgun (WGS) entry which is preliminary data.</text>
</comment>
<dbReference type="Gene3D" id="3.90.230.10">
    <property type="entry name" value="Creatinase/methionine aminopeptidase superfamily"/>
    <property type="match status" value="1"/>
</dbReference>
<evidence type="ECO:0000256" key="2">
    <source>
        <dbReference type="ARBA" id="ARBA00022723"/>
    </source>
</evidence>
<evidence type="ECO:0000313" key="7">
    <source>
        <dbReference type="EMBL" id="MDA3969281.1"/>
    </source>
</evidence>
<keyword evidence="3" id="KW-0378">Hydrolase</keyword>
<feature type="domain" description="Creatinase N-terminal" evidence="5">
    <location>
        <begin position="6"/>
        <end position="128"/>
    </location>
</feature>